<dbReference type="Proteomes" id="UP000554235">
    <property type="component" value="Unassembled WGS sequence"/>
</dbReference>
<evidence type="ECO:0000259" key="2">
    <source>
        <dbReference type="Pfam" id="PF24809"/>
    </source>
</evidence>
<evidence type="ECO:0000313" key="5">
    <source>
        <dbReference type="Proteomes" id="UP000554235"/>
    </source>
</evidence>
<evidence type="ECO:0000313" key="4">
    <source>
        <dbReference type="EMBL" id="KAF4471002.1"/>
    </source>
</evidence>
<dbReference type="EMBL" id="JAADYS010000262">
    <property type="protein sequence ID" value="KAF4471002.1"/>
    <property type="molecule type" value="Genomic_DNA"/>
</dbReference>
<evidence type="ECO:0000256" key="1">
    <source>
        <dbReference type="ARBA" id="ARBA00022737"/>
    </source>
</evidence>
<name>A0A8H4PLQ3_9HYPO</name>
<dbReference type="Gene3D" id="3.40.50.300">
    <property type="entry name" value="P-loop containing nucleotide triphosphate hydrolases"/>
    <property type="match status" value="1"/>
</dbReference>
<feature type="non-terminal residue" evidence="4">
    <location>
        <position position="1"/>
    </location>
</feature>
<dbReference type="InterPro" id="IPR056125">
    <property type="entry name" value="DUF7708"/>
</dbReference>
<dbReference type="InterPro" id="IPR027417">
    <property type="entry name" value="P-loop_NTPase"/>
</dbReference>
<dbReference type="PANTHER" id="PTHR10039">
    <property type="entry name" value="AMELOGENIN"/>
    <property type="match status" value="1"/>
</dbReference>
<proteinExistence type="predicted"/>
<protein>
    <submittedName>
        <fullName evidence="4">Ankyrin 1</fullName>
    </submittedName>
</protein>
<reference evidence="4 5" key="1">
    <citation type="submission" date="2020-01" db="EMBL/GenBank/DDBJ databases">
        <title>Identification and distribution of gene clusters putatively required for synthesis of sphingolipid metabolism inhibitors in phylogenetically diverse species of the filamentous fungus Fusarium.</title>
        <authorList>
            <person name="Kim H.-S."/>
            <person name="Busman M."/>
            <person name="Brown D.W."/>
            <person name="Divon H."/>
            <person name="Uhlig S."/>
            <person name="Proctor R.H."/>
        </authorList>
    </citation>
    <scope>NUCLEOTIDE SEQUENCE [LARGE SCALE GENOMIC DNA]</scope>
    <source>
        <strain evidence="4 5">NRRL 20459</strain>
    </source>
</reference>
<keyword evidence="5" id="KW-1185">Reference proteome</keyword>
<comment type="caution">
    <text evidence="4">The sequence shown here is derived from an EMBL/GenBank/DDBJ whole genome shotgun (WGS) entry which is preliminary data.</text>
</comment>
<keyword evidence="1" id="KW-0677">Repeat</keyword>
<dbReference type="Pfam" id="PF24883">
    <property type="entry name" value="NPHP3_N"/>
    <property type="match status" value="1"/>
</dbReference>
<dbReference type="SUPFAM" id="SSF52540">
    <property type="entry name" value="P-loop containing nucleoside triphosphate hydrolases"/>
    <property type="match status" value="1"/>
</dbReference>
<feature type="domain" description="DUF7708" evidence="2">
    <location>
        <begin position="77"/>
        <end position="216"/>
    </location>
</feature>
<dbReference type="Pfam" id="PF24809">
    <property type="entry name" value="DUF7708"/>
    <property type="match status" value="1"/>
</dbReference>
<feature type="domain" description="Nephrocystin 3-like N-terminal" evidence="3">
    <location>
        <begin position="276"/>
        <end position="438"/>
    </location>
</feature>
<sequence>MATNTSPPSPTHTQSLWDRAFDSLNGDLKLALNQARTQKRDILAAVLKAAEDKRATCLRRGWKFKRSNGEVVIIRDLLEKIAKWIDRFKTVGDVAVQFDASSASLPWAAVRFLLQITVNDVQQFGTLVQDLEVLSRIIARYKEFEKLHLSRNSPMQLALETALTVLYTEVLTHLARTIDFFSKSTPVRIAQSVLYVGDKNSIQAVLSQEDEVWKLANLQDTEDLRFLTATVLRLRDQATTKLLDEESYMNMVLGLSTSPFPIHHQTISQSRAPDFGQWLLKHENYRKWCETSSSSVLWLHGIMGSGKTYLFSVVVDSLLTTAASHQNPTPFAHFYCLSTEAEPERSSADEILRSVLRQLAMSQTNNGVRDMLASEFERRSKSARLRGLDLPKLAGKECVDLIIEVANEDPIVILLDAVDQVQDEHRYALLRCLDRIMSLLPPPEAKDIMITRDNTYNDMAQFIFQKIDDARLVFGNLSSGTRDSLANALLDGAGEMFLWARHQIQQLRKVKREEDLLPALEANVLSDLDKLYENDLRQILDAGKASRQLAIQIFSWLLYMKTPLAPAALLAAIKTTSTDLVTLTLADVSALCSNLVIMD</sequence>
<accession>A0A8H4PLQ3</accession>
<dbReference type="OrthoDB" id="7464126at2759"/>
<evidence type="ECO:0000259" key="3">
    <source>
        <dbReference type="Pfam" id="PF24883"/>
    </source>
</evidence>
<dbReference type="InterPro" id="IPR056884">
    <property type="entry name" value="NPHP3-like_N"/>
</dbReference>
<gene>
    <name evidence="4" type="ORF">FALBO_2074</name>
</gene>
<organism evidence="4 5">
    <name type="scientific">Fusarium albosuccineum</name>
    <dbReference type="NCBI Taxonomy" id="1237068"/>
    <lineage>
        <taxon>Eukaryota</taxon>
        <taxon>Fungi</taxon>
        <taxon>Dikarya</taxon>
        <taxon>Ascomycota</taxon>
        <taxon>Pezizomycotina</taxon>
        <taxon>Sordariomycetes</taxon>
        <taxon>Hypocreomycetidae</taxon>
        <taxon>Hypocreales</taxon>
        <taxon>Nectriaceae</taxon>
        <taxon>Fusarium</taxon>
        <taxon>Fusarium decemcellulare species complex</taxon>
    </lineage>
</organism>
<dbReference type="PANTHER" id="PTHR10039:SF16">
    <property type="entry name" value="GPI INOSITOL-DEACYLASE"/>
    <property type="match status" value="1"/>
</dbReference>
<dbReference type="AlphaFoldDB" id="A0A8H4PLQ3"/>